<evidence type="ECO:0000256" key="11">
    <source>
        <dbReference type="SAM" id="MobiDB-lite"/>
    </source>
</evidence>
<feature type="region of interest" description="Disordered" evidence="11">
    <location>
        <begin position="141"/>
        <end position="161"/>
    </location>
</feature>
<dbReference type="SUPFAM" id="SSF57667">
    <property type="entry name" value="beta-beta-alpha zinc fingers"/>
    <property type="match status" value="5"/>
</dbReference>
<feature type="compositionally biased region" description="Acidic residues" evidence="11">
    <location>
        <begin position="518"/>
        <end position="534"/>
    </location>
</feature>
<comment type="similarity">
    <text evidence="8">Belongs to the snail C2H2-type zinc-finger protein family.</text>
</comment>
<gene>
    <name evidence="14" type="ORF">AMK59_5169</name>
</gene>
<sequence length="772" mass="89158">MEERANTLRAMQICRFCLNDNEPLTNIYEKGSKDGKHTVPLPLQIMACVAIEVFQNDGMPQLICNNCRLNTIQAYTFKGTCKKSDDALKLYLTTGNITFINPNKIEHKTQVIKRKQSTESVPEQNPMETKKFKIIQSSHPINQPLSSSIEDNPSKNESHNEDLPAVELEIEDDFEEEVADEQSDDQLEEDDEEEESDDDPGEHINPVLKVPQVQTDVFPCLHCERSFPLKQLLDLHMKNHNRERSYECTKCRRKFFTKYDLSKHVQTHSDEKPFPCVVCKKSFARESLLHRHEKTHVNVPKYLCTYCDRTFLLRADLDAHTEKHKKKRPFQCRICKKCFVFKQGLERHEISHSEEKPHKCNYCKASFTSPIKLMRHVTSHAGLRPYPCKRCGRTFLLSHHLTRHMRSHATKEIGQYKCDICSMSFRRKDSLINHSTIHSMVNLKCVICYTSFDNAKDVMNHITIHLSGLPYPCDKCDYSFDTQEQLEEHELKHAEMEYEEQIEQEVSEEVNKDPQDAINEEEEDENDEESDGDIAEYTITNPENPEIVRRLRKPGKIQNYAQFLKEELGSDIEDGLIPEDEPLEIAPEIKEEGHGFKPIVRIEGTKVYTRKNPSEKPKIKELKHQVQTTNSEDNKKMTTLENLGLTKQDVQALPNRQFVDMKIGDKTVRVQKLMMTKAEIEQMAKQGKIEVKGDTILLKKTITSFPPAAIPEKPAPFRHTMETIIDDKPPLPQKPPIKKTYVRKSSNSSTPTKQAQSSQEDAVNNENDNSIN</sequence>
<keyword evidence="6" id="KW-0238">DNA-binding</keyword>
<feature type="compositionally biased region" description="Polar residues" evidence="11">
    <location>
        <begin position="743"/>
        <end position="772"/>
    </location>
</feature>
<feature type="binding site" evidence="10">
    <location>
        <position position="17"/>
    </location>
    <ligand>
        <name>Zn(2+)</name>
        <dbReference type="ChEBI" id="CHEBI:29105"/>
    </ligand>
</feature>
<comment type="caution">
    <text evidence="14">The sequence shown here is derived from an EMBL/GenBank/DDBJ whole genome shotgun (WGS) entry which is preliminary data.</text>
</comment>
<evidence type="ECO:0000256" key="9">
    <source>
        <dbReference type="PROSITE-ProRule" id="PRU00042"/>
    </source>
</evidence>
<evidence type="ECO:0000256" key="2">
    <source>
        <dbReference type="ARBA" id="ARBA00022723"/>
    </source>
</evidence>
<feature type="domain" description="C2H2-type" evidence="12">
    <location>
        <begin position="416"/>
        <end position="439"/>
    </location>
</feature>
<dbReference type="InterPro" id="IPR013087">
    <property type="entry name" value="Znf_C2H2_type"/>
</dbReference>
<feature type="domain" description="C2H2-type" evidence="12">
    <location>
        <begin position="330"/>
        <end position="357"/>
    </location>
</feature>
<feature type="domain" description="C2H2-type" evidence="12">
    <location>
        <begin position="246"/>
        <end position="273"/>
    </location>
</feature>
<evidence type="ECO:0000256" key="3">
    <source>
        <dbReference type="ARBA" id="ARBA00022737"/>
    </source>
</evidence>
<keyword evidence="4 9" id="KW-0863">Zinc-finger</keyword>
<feature type="domain" description="C2H2-type" evidence="12">
    <location>
        <begin position="386"/>
        <end position="413"/>
    </location>
</feature>
<evidence type="ECO:0000259" key="12">
    <source>
        <dbReference type="PROSITE" id="PS50157"/>
    </source>
</evidence>
<dbReference type="InterPro" id="IPR012934">
    <property type="entry name" value="Znf_AD"/>
</dbReference>
<comment type="subcellular location">
    <subcellularLocation>
        <location evidence="1">Nucleus</location>
    </subcellularLocation>
</comment>
<dbReference type="EMBL" id="LJIG01016112">
    <property type="protein sequence ID" value="KRT81579.1"/>
    <property type="molecule type" value="Genomic_DNA"/>
</dbReference>
<feature type="compositionally biased region" description="Acidic residues" evidence="11">
    <location>
        <begin position="174"/>
        <end position="200"/>
    </location>
</feature>
<evidence type="ECO:0000256" key="7">
    <source>
        <dbReference type="ARBA" id="ARBA00023242"/>
    </source>
</evidence>
<dbReference type="GO" id="GO:0000981">
    <property type="term" value="F:DNA-binding transcription factor activity, RNA polymerase II-specific"/>
    <property type="evidence" value="ECO:0007669"/>
    <property type="project" value="TreeGrafter"/>
</dbReference>
<feature type="region of interest" description="Disordered" evidence="11">
    <location>
        <begin position="174"/>
        <end position="205"/>
    </location>
</feature>
<feature type="compositionally biased region" description="Basic and acidic residues" evidence="11">
    <location>
        <begin position="152"/>
        <end position="161"/>
    </location>
</feature>
<dbReference type="GO" id="GO:0005634">
    <property type="term" value="C:nucleus"/>
    <property type="evidence" value="ECO:0007669"/>
    <property type="project" value="InterPro"/>
</dbReference>
<name>A0A0T6B314_9SCAR</name>
<dbReference type="Pfam" id="PF07776">
    <property type="entry name" value="zf-AD"/>
    <property type="match status" value="1"/>
</dbReference>
<dbReference type="AlphaFoldDB" id="A0A0T6B314"/>
<dbReference type="SUPFAM" id="SSF57716">
    <property type="entry name" value="Glucocorticoid receptor-like (DNA-binding domain)"/>
    <property type="match status" value="1"/>
</dbReference>
<evidence type="ECO:0000313" key="14">
    <source>
        <dbReference type="EMBL" id="KRT81579.1"/>
    </source>
</evidence>
<feature type="domain" description="ZAD" evidence="13">
    <location>
        <begin position="12"/>
        <end position="91"/>
    </location>
</feature>
<evidence type="ECO:0000256" key="6">
    <source>
        <dbReference type="ARBA" id="ARBA00023125"/>
    </source>
</evidence>
<keyword evidence="15" id="KW-1185">Reference proteome</keyword>
<dbReference type="PROSITE" id="PS50157">
    <property type="entry name" value="ZINC_FINGER_C2H2_2"/>
    <property type="match status" value="9"/>
</dbReference>
<feature type="domain" description="C2H2-type" evidence="12">
    <location>
        <begin position="302"/>
        <end position="329"/>
    </location>
</feature>
<dbReference type="Gene3D" id="3.40.1800.20">
    <property type="match status" value="1"/>
</dbReference>
<dbReference type="GO" id="GO:0008270">
    <property type="term" value="F:zinc ion binding"/>
    <property type="evidence" value="ECO:0007669"/>
    <property type="project" value="UniProtKB-UniRule"/>
</dbReference>
<evidence type="ECO:0000256" key="1">
    <source>
        <dbReference type="ARBA" id="ARBA00004123"/>
    </source>
</evidence>
<dbReference type="Gene3D" id="3.30.160.60">
    <property type="entry name" value="Classic Zinc Finger"/>
    <property type="match status" value="7"/>
</dbReference>
<dbReference type="SMART" id="SM00868">
    <property type="entry name" value="zf-AD"/>
    <property type="match status" value="1"/>
</dbReference>
<feature type="domain" description="C2H2-type" evidence="12">
    <location>
        <begin position="218"/>
        <end position="245"/>
    </location>
</feature>
<dbReference type="SMART" id="SM00355">
    <property type="entry name" value="ZnF_C2H2"/>
    <property type="match status" value="10"/>
</dbReference>
<dbReference type="PROSITE" id="PS51915">
    <property type="entry name" value="ZAD"/>
    <property type="match status" value="1"/>
</dbReference>
<protein>
    <submittedName>
        <fullName evidence="14">Zinc-finger associated domain containing protein</fullName>
    </submittedName>
</protein>
<feature type="compositionally biased region" description="Polar residues" evidence="11">
    <location>
        <begin position="141"/>
        <end position="151"/>
    </location>
</feature>
<dbReference type="PANTHER" id="PTHR24388">
    <property type="entry name" value="ZINC FINGER PROTEIN"/>
    <property type="match status" value="1"/>
</dbReference>
<dbReference type="GO" id="GO:0000978">
    <property type="term" value="F:RNA polymerase II cis-regulatory region sequence-specific DNA binding"/>
    <property type="evidence" value="ECO:0007669"/>
    <property type="project" value="TreeGrafter"/>
</dbReference>
<dbReference type="FunFam" id="3.30.160.60:FF:000446">
    <property type="entry name" value="Zinc finger protein"/>
    <property type="match status" value="2"/>
</dbReference>
<feature type="binding site" evidence="10">
    <location>
        <position position="64"/>
    </location>
    <ligand>
        <name>Zn(2+)</name>
        <dbReference type="ChEBI" id="CHEBI:29105"/>
    </ligand>
</feature>
<evidence type="ECO:0000313" key="15">
    <source>
        <dbReference type="Proteomes" id="UP000051574"/>
    </source>
</evidence>
<dbReference type="OrthoDB" id="6077919at2759"/>
<feature type="compositionally biased region" description="Acidic residues" evidence="11">
    <location>
        <begin position="497"/>
        <end position="508"/>
    </location>
</feature>
<dbReference type="Proteomes" id="UP000051574">
    <property type="component" value="Unassembled WGS sequence"/>
</dbReference>
<feature type="domain" description="C2H2-type" evidence="12">
    <location>
        <begin position="274"/>
        <end position="301"/>
    </location>
</feature>
<organism evidence="14 15">
    <name type="scientific">Oryctes borbonicus</name>
    <dbReference type="NCBI Taxonomy" id="1629725"/>
    <lineage>
        <taxon>Eukaryota</taxon>
        <taxon>Metazoa</taxon>
        <taxon>Ecdysozoa</taxon>
        <taxon>Arthropoda</taxon>
        <taxon>Hexapoda</taxon>
        <taxon>Insecta</taxon>
        <taxon>Pterygota</taxon>
        <taxon>Neoptera</taxon>
        <taxon>Endopterygota</taxon>
        <taxon>Coleoptera</taxon>
        <taxon>Polyphaga</taxon>
        <taxon>Scarabaeiformia</taxon>
        <taxon>Scarabaeidae</taxon>
        <taxon>Dynastinae</taxon>
        <taxon>Oryctes</taxon>
    </lineage>
</organism>
<keyword evidence="5 10" id="KW-0862">Zinc</keyword>
<feature type="compositionally biased region" description="Polar residues" evidence="11">
    <location>
        <begin position="118"/>
        <end position="127"/>
    </location>
</feature>
<feature type="region of interest" description="Disordered" evidence="11">
    <location>
        <begin position="722"/>
        <end position="772"/>
    </location>
</feature>
<evidence type="ECO:0000256" key="10">
    <source>
        <dbReference type="PROSITE-ProRule" id="PRU01263"/>
    </source>
</evidence>
<accession>A0A0T6B314</accession>
<feature type="region of interest" description="Disordered" evidence="11">
    <location>
        <begin position="497"/>
        <end position="542"/>
    </location>
</feature>
<dbReference type="PANTHER" id="PTHR24388:SF54">
    <property type="entry name" value="PROTEIN ESCARGOT"/>
    <property type="match status" value="1"/>
</dbReference>
<dbReference type="PROSITE" id="PS00028">
    <property type="entry name" value="ZINC_FINGER_C2H2_1"/>
    <property type="match status" value="10"/>
</dbReference>
<feature type="region of interest" description="Disordered" evidence="11">
    <location>
        <begin position="109"/>
        <end position="129"/>
    </location>
</feature>
<keyword evidence="7" id="KW-0539">Nucleus</keyword>
<dbReference type="Pfam" id="PF00096">
    <property type="entry name" value="zf-C2H2"/>
    <property type="match status" value="6"/>
</dbReference>
<feature type="binding site" evidence="10">
    <location>
        <position position="67"/>
    </location>
    <ligand>
        <name>Zn(2+)</name>
        <dbReference type="ChEBI" id="CHEBI:29105"/>
    </ligand>
</feature>
<dbReference type="InterPro" id="IPR050527">
    <property type="entry name" value="Snail/Krueppel_Znf"/>
</dbReference>
<evidence type="ECO:0000259" key="13">
    <source>
        <dbReference type="PROSITE" id="PS51915"/>
    </source>
</evidence>
<keyword evidence="2 10" id="KW-0479">Metal-binding</keyword>
<dbReference type="InterPro" id="IPR036236">
    <property type="entry name" value="Znf_C2H2_sf"/>
</dbReference>
<feature type="domain" description="C2H2-type" evidence="12">
    <location>
        <begin position="471"/>
        <end position="498"/>
    </location>
</feature>
<evidence type="ECO:0000256" key="4">
    <source>
        <dbReference type="ARBA" id="ARBA00022771"/>
    </source>
</evidence>
<reference evidence="14 15" key="1">
    <citation type="submission" date="2015-09" db="EMBL/GenBank/DDBJ databases">
        <title>Draft genome of the scarab beetle Oryctes borbonicus.</title>
        <authorList>
            <person name="Meyer J.M."/>
            <person name="Markov G.V."/>
            <person name="Baskaran P."/>
            <person name="Herrmann M."/>
            <person name="Sommer R.J."/>
            <person name="Roedelsperger C."/>
        </authorList>
    </citation>
    <scope>NUCLEOTIDE SEQUENCE [LARGE SCALE GENOMIC DNA]</scope>
    <source>
        <strain evidence="14">OB123</strain>
        <tissue evidence="14">Whole animal</tissue>
    </source>
</reference>
<feature type="binding site" evidence="10">
    <location>
        <position position="14"/>
    </location>
    <ligand>
        <name>Zn(2+)</name>
        <dbReference type="ChEBI" id="CHEBI:29105"/>
    </ligand>
</feature>
<feature type="domain" description="C2H2-type" evidence="12">
    <location>
        <begin position="358"/>
        <end position="385"/>
    </location>
</feature>
<evidence type="ECO:0000256" key="8">
    <source>
        <dbReference type="ARBA" id="ARBA00037948"/>
    </source>
</evidence>
<proteinExistence type="inferred from homology"/>
<evidence type="ECO:0000256" key="5">
    <source>
        <dbReference type="ARBA" id="ARBA00022833"/>
    </source>
</evidence>
<keyword evidence="3" id="KW-0677">Repeat</keyword>